<feature type="domain" description="Probable transposase IS891/IS1136/IS1341" evidence="7">
    <location>
        <begin position="179"/>
        <end position="285"/>
    </location>
</feature>
<keyword evidence="3" id="KW-0815">Transposition</keyword>
<comment type="similarity">
    <text evidence="2">In the N-terminal section; belongs to the transposase 2 family.</text>
</comment>
<name>A0AAV3S5C3_9EURY</name>
<evidence type="ECO:0000313" key="10">
    <source>
        <dbReference type="Proteomes" id="UP001500837"/>
    </source>
</evidence>
<keyword evidence="9" id="KW-0540">Nuclease</keyword>
<dbReference type="AlphaFoldDB" id="A0AAV3S5C3"/>
<dbReference type="InterPro" id="IPR001959">
    <property type="entry name" value="Transposase"/>
</dbReference>
<dbReference type="NCBIfam" id="TIGR01766">
    <property type="entry name" value="IS200/IS605 family accessory protein TnpB-like domain"/>
    <property type="match status" value="1"/>
</dbReference>
<feature type="region of interest" description="Disordered" evidence="6">
    <location>
        <begin position="92"/>
        <end position="113"/>
    </location>
</feature>
<dbReference type="PANTHER" id="PTHR30405">
    <property type="entry name" value="TRANSPOSASE"/>
    <property type="match status" value="1"/>
</dbReference>
<organism evidence="9 10">
    <name type="scientific">Halarchaeum salinum</name>
    <dbReference type="NCBI Taxonomy" id="489912"/>
    <lineage>
        <taxon>Archaea</taxon>
        <taxon>Methanobacteriati</taxon>
        <taxon>Methanobacteriota</taxon>
        <taxon>Stenosarchaea group</taxon>
        <taxon>Halobacteria</taxon>
        <taxon>Halobacteriales</taxon>
        <taxon>Halobacteriaceae</taxon>
    </lineage>
</organism>
<sequence>MAKQVIRTFTAGVRNHRQVCGDLDSLGFAASKLWNVGRWTVARIWDETGTIPADGPLKAYLKSHERYADLNAQSSQKVLEELSEAFDSWYGHRRNGNKNANPPGYRKHGDEHPRSTVTFKADGFTHDATNNRVRLSKGRNLKEHRSDFILCKYDAGPNVTVENVQQVRAVYERGEWRLHFICRVEVAEAESPGDGTAGIDLGICNFAAVSFGDESLLYPGGALKEDNYYFSKERAKTDDSASREAQRLDRKRSERQTHFLHALSKDIVEECAARGVGHVAVGDLGGIREDGETGDARSWGTHGNLDLHGWAFDRFASMLEYKGEQHGIDVGRVSERGTSKTCCVCGAEDDRQRVERGLYVCEACDDAYNADCNGAENIRKQVPPSPSDSASEDRSTGWLAQPAVRLFDRSGAFAPQEQVVDREP</sequence>
<feature type="region of interest" description="Disordered" evidence="6">
    <location>
        <begin position="377"/>
        <end position="396"/>
    </location>
</feature>
<comment type="similarity">
    <text evidence="1">In the C-terminal section; belongs to the transposase 35 family.</text>
</comment>
<dbReference type="Pfam" id="PF01385">
    <property type="entry name" value="OrfB_IS605"/>
    <property type="match status" value="1"/>
</dbReference>
<protein>
    <submittedName>
        <fullName evidence="9">RNA-guided endonuclease TnpB family protein</fullName>
    </submittedName>
</protein>
<keyword evidence="9" id="KW-0255">Endonuclease</keyword>
<dbReference type="GO" id="GO:0006310">
    <property type="term" value="P:DNA recombination"/>
    <property type="evidence" value="ECO:0007669"/>
    <property type="project" value="UniProtKB-KW"/>
</dbReference>
<evidence type="ECO:0000259" key="8">
    <source>
        <dbReference type="Pfam" id="PF07282"/>
    </source>
</evidence>
<comment type="caution">
    <text evidence="9">The sequence shown here is derived from an EMBL/GenBank/DDBJ whole genome shotgun (WGS) entry which is preliminary data.</text>
</comment>
<feature type="domain" description="Cas12f1-like TNB" evidence="8">
    <location>
        <begin position="312"/>
        <end position="378"/>
    </location>
</feature>
<dbReference type="Pfam" id="PF07282">
    <property type="entry name" value="Cas12f1-like_TNB"/>
    <property type="match status" value="1"/>
</dbReference>
<dbReference type="Proteomes" id="UP001500837">
    <property type="component" value="Unassembled WGS sequence"/>
</dbReference>
<gene>
    <name evidence="9" type="ORF">GCM10009066_06000</name>
</gene>
<reference evidence="9 10" key="1">
    <citation type="journal article" date="2019" name="Int. J. Syst. Evol. Microbiol.">
        <title>The Global Catalogue of Microorganisms (GCM) 10K type strain sequencing project: providing services to taxonomists for standard genome sequencing and annotation.</title>
        <authorList>
            <consortium name="The Broad Institute Genomics Platform"/>
            <consortium name="The Broad Institute Genome Sequencing Center for Infectious Disease"/>
            <person name="Wu L."/>
            <person name="Ma J."/>
        </authorList>
    </citation>
    <scope>NUCLEOTIDE SEQUENCE [LARGE SCALE GENOMIC DNA]</scope>
    <source>
        <strain evidence="9 10">JCM 16330</strain>
    </source>
</reference>
<evidence type="ECO:0000256" key="2">
    <source>
        <dbReference type="ARBA" id="ARBA00011044"/>
    </source>
</evidence>
<accession>A0AAV3S5C3</accession>
<dbReference type="InterPro" id="IPR051399">
    <property type="entry name" value="RNA-guided_DNA_endo/Transpos"/>
</dbReference>
<evidence type="ECO:0000256" key="5">
    <source>
        <dbReference type="ARBA" id="ARBA00023172"/>
    </source>
</evidence>
<evidence type="ECO:0000313" key="9">
    <source>
        <dbReference type="EMBL" id="GAA0294299.1"/>
    </source>
</evidence>
<dbReference type="GO" id="GO:0032196">
    <property type="term" value="P:transposition"/>
    <property type="evidence" value="ECO:0007669"/>
    <property type="project" value="UniProtKB-KW"/>
</dbReference>
<evidence type="ECO:0000256" key="3">
    <source>
        <dbReference type="ARBA" id="ARBA00022578"/>
    </source>
</evidence>
<keyword evidence="9" id="KW-0378">Hydrolase</keyword>
<evidence type="ECO:0000259" key="7">
    <source>
        <dbReference type="Pfam" id="PF01385"/>
    </source>
</evidence>
<evidence type="ECO:0000256" key="1">
    <source>
        <dbReference type="ARBA" id="ARBA00008761"/>
    </source>
</evidence>
<dbReference type="GO" id="GO:0003677">
    <property type="term" value="F:DNA binding"/>
    <property type="evidence" value="ECO:0007669"/>
    <property type="project" value="UniProtKB-KW"/>
</dbReference>
<proteinExistence type="inferred from homology"/>
<dbReference type="PANTHER" id="PTHR30405:SF11">
    <property type="entry name" value="RNA-GUIDED DNA ENDONUCLEASE RV2885C-RELATED"/>
    <property type="match status" value="1"/>
</dbReference>
<dbReference type="RefSeq" id="WP_211313721.1">
    <property type="nucleotide sequence ID" value="NZ_BAAABL010000030.1"/>
</dbReference>
<keyword evidence="5" id="KW-0233">DNA recombination</keyword>
<dbReference type="InterPro" id="IPR010095">
    <property type="entry name" value="Cas12f1-like_TNB"/>
</dbReference>
<dbReference type="NCBIfam" id="NF040570">
    <property type="entry name" value="guided_TnpB"/>
    <property type="match status" value="1"/>
</dbReference>
<dbReference type="GO" id="GO:0004519">
    <property type="term" value="F:endonuclease activity"/>
    <property type="evidence" value="ECO:0007669"/>
    <property type="project" value="UniProtKB-KW"/>
</dbReference>
<evidence type="ECO:0000256" key="4">
    <source>
        <dbReference type="ARBA" id="ARBA00023125"/>
    </source>
</evidence>
<dbReference type="EMBL" id="BAAABL010000030">
    <property type="protein sequence ID" value="GAA0294299.1"/>
    <property type="molecule type" value="Genomic_DNA"/>
</dbReference>
<evidence type="ECO:0000256" key="6">
    <source>
        <dbReference type="SAM" id="MobiDB-lite"/>
    </source>
</evidence>
<keyword evidence="10" id="KW-1185">Reference proteome</keyword>
<keyword evidence="4" id="KW-0238">DNA-binding</keyword>